<organism evidence="10 11">
    <name type="scientific">Eutypa lata (strain UCR-EL1)</name>
    <name type="common">Grapevine dieback disease fungus</name>
    <name type="synonym">Eutypa armeniacae</name>
    <dbReference type="NCBI Taxonomy" id="1287681"/>
    <lineage>
        <taxon>Eukaryota</taxon>
        <taxon>Fungi</taxon>
        <taxon>Dikarya</taxon>
        <taxon>Ascomycota</taxon>
        <taxon>Pezizomycotina</taxon>
        <taxon>Sordariomycetes</taxon>
        <taxon>Xylariomycetidae</taxon>
        <taxon>Xylariales</taxon>
        <taxon>Diatrypaceae</taxon>
        <taxon>Eutypa</taxon>
    </lineage>
</organism>
<keyword evidence="6 8" id="KW-0472">Membrane</keyword>
<evidence type="ECO:0000256" key="2">
    <source>
        <dbReference type="ARBA" id="ARBA00009045"/>
    </source>
</evidence>
<dbReference type="Proteomes" id="UP000012174">
    <property type="component" value="Unassembled WGS sequence"/>
</dbReference>
<feature type="region of interest" description="Disordered" evidence="7">
    <location>
        <begin position="139"/>
        <end position="179"/>
    </location>
</feature>
<feature type="transmembrane region" description="Helical" evidence="8">
    <location>
        <begin position="190"/>
        <end position="211"/>
    </location>
</feature>
<feature type="domain" description="Peptidase S54 rhomboid" evidence="9">
    <location>
        <begin position="268"/>
        <end position="413"/>
    </location>
</feature>
<proteinExistence type="inferred from homology"/>
<comment type="subcellular location">
    <subcellularLocation>
        <location evidence="1">Membrane</location>
        <topology evidence="1">Multi-pass membrane protein</topology>
    </subcellularLocation>
</comment>
<feature type="transmembrane region" description="Helical" evidence="8">
    <location>
        <begin position="307"/>
        <end position="327"/>
    </location>
</feature>
<gene>
    <name evidence="10" type="ORF">UCREL1_3288</name>
</gene>
<dbReference type="EMBL" id="KB706037">
    <property type="protein sequence ID" value="EMR69683.1"/>
    <property type="molecule type" value="Genomic_DNA"/>
</dbReference>
<evidence type="ECO:0000256" key="3">
    <source>
        <dbReference type="ARBA" id="ARBA00022692"/>
    </source>
</evidence>
<dbReference type="HOGENOM" id="CLU_026938_0_0_1"/>
<feature type="compositionally biased region" description="Acidic residues" evidence="7">
    <location>
        <begin position="1"/>
        <end position="10"/>
    </location>
</feature>
<dbReference type="InterPro" id="IPR035952">
    <property type="entry name" value="Rhomboid-like_sf"/>
</dbReference>
<evidence type="ECO:0000259" key="9">
    <source>
        <dbReference type="Pfam" id="PF01694"/>
    </source>
</evidence>
<dbReference type="Gene3D" id="1.20.1540.10">
    <property type="entry name" value="Rhomboid-like"/>
    <property type="match status" value="1"/>
</dbReference>
<feature type="compositionally biased region" description="Acidic residues" evidence="7">
    <location>
        <begin position="55"/>
        <end position="67"/>
    </location>
</feature>
<dbReference type="eggNOG" id="KOG2980">
    <property type="taxonomic scope" value="Eukaryota"/>
</dbReference>
<dbReference type="Pfam" id="PF01694">
    <property type="entry name" value="Rhomboid"/>
    <property type="match status" value="1"/>
</dbReference>
<dbReference type="InterPro" id="IPR022764">
    <property type="entry name" value="Peptidase_S54_rhomboid_dom"/>
</dbReference>
<evidence type="ECO:0000313" key="10">
    <source>
        <dbReference type="EMBL" id="EMR69683.1"/>
    </source>
</evidence>
<evidence type="ECO:0000256" key="1">
    <source>
        <dbReference type="ARBA" id="ARBA00004141"/>
    </source>
</evidence>
<feature type="region of interest" description="Disordered" evidence="7">
    <location>
        <begin position="55"/>
        <end position="110"/>
    </location>
</feature>
<keyword evidence="3 8" id="KW-0812">Transmembrane</keyword>
<feature type="compositionally biased region" description="Polar residues" evidence="7">
    <location>
        <begin position="147"/>
        <end position="158"/>
    </location>
</feature>
<dbReference type="OMA" id="PAWRMLN"/>
<accession>M7SYS2</accession>
<dbReference type="InterPro" id="IPR050925">
    <property type="entry name" value="Rhomboid_protease_S54"/>
</dbReference>
<feature type="transmembrane region" description="Helical" evidence="8">
    <location>
        <begin position="373"/>
        <end position="390"/>
    </location>
</feature>
<evidence type="ECO:0000256" key="5">
    <source>
        <dbReference type="ARBA" id="ARBA00022989"/>
    </source>
</evidence>
<keyword evidence="11" id="KW-1185">Reference proteome</keyword>
<evidence type="ECO:0000256" key="4">
    <source>
        <dbReference type="ARBA" id="ARBA00022801"/>
    </source>
</evidence>
<dbReference type="GO" id="GO:0006465">
    <property type="term" value="P:signal peptide processing"/>
    <property type="evidence" value="ECO:0007669"/>
    <property type="project" value="TreeGrafter"/>
</dbReference>
<keyword evidence="5 8" id="KW-1133">Transmembrane helix</keyword>
<dbReference type="PANTHER" id="PTHR43731">
    <property type="entry name" value="RHOMBOID PROTEASE"/>
    <property type="match status" value="1"/>
</dbReference>
<name>M7SYS2_EUTLA</name>
<dbReference type="GO" id="GO:0004252">
    <property type="term" value="F:serine-type endopeptidase activity"/>
    <property type="evidence" value="ECO:0007669"/>
    <property type="project" value="InterPro"/>
</dbReference>
<dbReference type="KEGG" id="ela:UCREL1_3288"/>
<feature type="region of interest" description="Disordered" evidence="7">
    <location>
        <begin position="1"/>
        <end position="21"/>
    </location>
</feature>
<dbReference type="STRING" id="1287681.M7SYS2"/>
<dbReference type="GO" id="GO:0016020">
    <property type="term" value="C:membrane"/>
    <property type="evidence" value="ECO:0007669"/>
    <property type="project" value="UniProtKB-SubCell"/>
</dbReference>
<dbReference type="SUPFAM" id="SSF144091">
    <property type="entry name" value="Rhomboid-like"/>
    <property type="match status" value="1"/>
</dbReference>
<dbReference type="PANTHER" id="PTHR43731:SF14">
    <property type="entry name" value="PRESENILIN-ASSOCIATED RHOMBOID-LIKE PROTEIN, MITOCHONDRIAL"/>
    <property type="match status" value="1"/>
</dbReference>
<dbReference type="OrthoDB" id="10260614at2759"/>
<feature type="transmembrane region" description="Helical" evidence="8">
    <location>
        <begin position="226"/>
        <end position="245"/>
    </location>
</feature>
<sequence>MDSGTLDDPELQSNTSLYSTRDKVKALEYLRNKIPVDEVINAGLRAEDELRLLEEQEEQGQDAELAFEETSPQTTPSEAKAEEHQQEQPQQETPKGRLPLRRETDSPYGVSNFDRIRAENIAKQEAKEKLLEEERIKREEEEAAKGNTGTLQTTTQRWITREPSPSMKKHMERATSKLEAPPEMSKWERLLPSVAMAVLICAACAAFAVYYKPVRNSARLWPDVPPAAATCASLIGLNLVVWMAWKSPHLWPLLNRYFIVVAATPKPIQLLSAVFSHQTFGHLASNMVALWFFGTRLHDEIGRGNFLALYAASGSLGFVVSLADLILRRGLHATTLGASGAVYGLLGAFFWLHRFDEFKILGYPPDPLSGPQGFAFIGLLIGLHIVGMFSKRGRTTDIASHLGGMAVGVAGGELVKRRFDEQARRRAERMKTMGVLDKAVVEKRERQPSTPSMDPLTPVQR</sequence>
<evidence type="ECO:0000256" key="7">
    <source>
        <dbReference type="SAM" id="MobiDB-lite"/>
    </source>
</evidence>
<dbReference type="FunFam" id="1.20.1540.10:FF:000012">
    <property type="entry name" value="Rhomboid family protein"/>
    <property type="match status" value="1"/>
</dbReference>
<comment type="similarity">
    <text evidence="2">Belongs to the peptidase S54 family.</text>
</comment>
<dbReference type="AlphaFoldDB" id="M7SYS2"/>
<evidence type="ECO:0000256" key="6">
    <source>
        <dbReference type="ARBA" id="ARBA00023136"/>
    </source>
</evidence>
<reference evidence="11" key="1">
    <citation type="journal article" date="2013" name="Genome Announc.">
        <title>Draft genome sequence of the grapevine dieback fungus Eutypa lata UCR-EL1.</title>
        <authorList>
            <person name="Blanco-Ulate B."/>
            <person name="Rolshausen P.E."/>
            <person name="Cantu D."/>
        </authorList>
    </citation>
    <scope>NUCLEOTIDE SEQUENCE [LARGE SCALE GENOMIC DNA]</scope>
    <source>
        <strain evidence="11">UCR-EL1</strain>
    </source>
</reference>
<keyword evidence="4" id="KW-0378">Hydrolase</keyword>
<feature type="region of interest" description="Disordered" evidence="7">
    <location>
        <begin position="440"/>
        <end position="461"/>
    </location>
</feature>
<feature type="transmembrane region" description="Helical" evidence="8">
    <location>
        <begin position="334"/>
        <end position="353"/>
    </location>
</feature>
<protein>
    <submittedName>
        <fullName evidence="10">Putative rhomboid family protein</fullName>
    </submittedName>
</protein>
<evidence type="ECO:0000256" key="8">
    <source>
        <dbReference type="SAM" id="Phobius"/>
    </source>
</evidence>
<evidence type="ECO:0000313" key="11">
    <source>
        <dbReference type="Proteomes" id="UP000012174"/>
    </source>
</evidence>